<dbReference type="Pfam" id="PF01596">
    <property type="entry name" value="Methyltransf_3"/>
    <property type="match status" value="1"/>
</dbReference>
<dbReference type="GO" id="GO:0032259">
    <property type="term" value="P:methylation"/>
    <property type="evidence" value="ECO:0007669"/>
    <property type="project" value="UniProtKB-KW"/>
</dbReference>
<dbReference type="PROSITE" id="PS51682">
    <property type="entry name" value="SAM_OMT_I"/>
    <property type="match status" value="1"/>
</dbReference>
<proteinExistence type="predicted"/>
<dbReference type="SUPFAM" id="SSF53335">
    <property type="entry name" value="S-adenosyl-L-methionine-dependent methyltransferases"/>
    <property type="match status" value="1"/>
</dbReference>
<keyword evidence="1" id="KW-0489">Methyltransferase</keyword>
<dbReference type="CDD" id="cd02440">
    <property type="entry name" value="AdoMet_MTases"/>
    <property type="match status" value="1"/>
</dbReference>
<dbReference type="InterPro" id="IPR002935">
    <property type="entry name" value="SAM_O-MeTrfase"/>
</dbReference>
<dbReference type="EMBL" id="CADCVS010000524">
    <property type="protein sequence ID" value="CAA9533321.1"/>
    <property type="molecule type" value="Genomic_DNA"/>
</dbReference>
<dbReference type="PANTHER" id="PTHR10509">
    <property type="entry name" value="O-METHYLTRANSFERASE-RELATED"/>
    <property type="match status" value="1"/>
</dbReference>
<evidence type="ECO:0000313" key="4">
    <source>
        <dbReference type="EMBL" id="CAA9533321.1"/>
    </source>
</evidence>
<sequence>MKTTITPELVDYAVRHGARQDEVLARVERETAAMPQAQMMMPPEQGALMTMLVRISGARRVLEVGTFTGYGAICLARGLPDGGSLLCLEFSPEYAAIAQRNLEAAGVADRAEVVVGPAADALRAIPEGPELDLVFLDADKDSNAEYYELALARMGPGGLVLVDNALRGGDVLDPRSDTVRRSHELNAMIAGDERVDCVLVPVADGIMVARKR</sequence>
<dbReference type="PANTHER" id="PTHR10509:SF14">
    <property type="entry name" value="CAFFEOYL-COA O-METHYLTRANSFERASE 3-RELATED"/>
    <property type="match status" value="1"/>
</dbReference>
<dbReference type="InterPro" id="IPR050362">
    <property type="entry name" value="Cation-dep_OMT"/>
</dbReference>
<evidence type="ECO:0000256" key="2">
    <source>
        <dbReference type="ARBA" id="ARBA00022679"/>
    </source>
</evidence>
<accession>A0A6J4TXE9</accession>
<keyword evidence="3" id="KW-0949">S-adenosyl-L-methionine</keyword>
<protein>
    <recommendedName>
        <fullName evidence="5">O-methyltransferase</fullName>
    </recommendedName>
</protein>
<dbReference type="InterPro" id="IPR029063">
    <property type="entry name" value="SAM-dependent_MTases_sf"/>
</dbReference>
<evidence type="ECO:0000256" key="1">
    <source>
        <dbReference type="ARBA" id="ARBA00022603"/>
    </source>
</evidence>
<evidence type="ECO:0000256" key="3">
    <source>
        <dbReference type="ARBA" id="ARBA00022691"/>
    </source>
</evidence>
<gene>
    <name evidence="4" type="ORF">AVDCRST_MAG30-3984</name>
</gene>
<keyword evidence="2" id="KW-0808">Transferase</keyword>
<reference evidence="4" key="1">
    <citation type="submission" date="2020-02" db="EMBL/GenBank/DDBJ databases">
        <authorList>
            <person name="Meier V. D."/>
        </authorList>
    </citation>
    <scope>NUCLEOTIDE SEQUENCE</scope>
    <source>
        <strain evidence="4">AVDCRST_MAG30</strain>
    </source>
</reference>
<organism evidence="4">
    <name type="scientific">uncultured Solirubrobacteraceae bacterium</name>
    <dbReference type="NCBI Taxonomy" id="1162706"/>
    <lineage>
        <taxon>Bacteria</taxon>
        <taxon>Bacillati</taxon>
        <taxon>Actinomycetota</taxon>
        <taxon>Thermoleophilia</taxon>
        <taxon>Solirubrobacterales</taxon>
        <taxon>Solirubrobacteraceae</taxon>
        <taxon>environmental samples</taxon>
    </lineage>
</organism>
<dbReference type="AlphaFoldDB" id="A0A6J4TXE9"/>
<dbReference type="Gene3D" id="3.40.50.150">
    <property type="entry name" value="Vaccinia Virus protein VP39"/>
    <property type="match status" value="1"/>
</dbReference>
<dbReference type="GO" id="GO:0008171">
    <property type="term" value="F:O-methyltransferase activity"/>
    <property type="evidence" value="ECO:0007669"/>
    <property type="project" value="InterPro"/>
</dbReference>
<name>A0A6J4TXE9_9ACTN</name>
<evidence type="ECO:0008006" key="5">
    <source>
        <dbReference type="Google" id="ProtNLM"/>
    </source>
</evidence>
<dbReference type="GO" id="GO:0008757">
    <property type="term" value="F:S-adenosylmethionine-dependent methyltransferase activity"/>
    <property type="evidence" value="ECO:0007669"/>
    <property type="project" value="TreeGrafter"/>
</dbReference>